<feature type="transmembrane region" description="Helical" evidence="1">
    <location>
        <begin position="6"/>
        <end position="25"/>
    </location>
</feature>
<proteinExistence type="predicted"/>
<comment type="caution">
    <text evidence="2">The sequence shown here is derived from an EMBL/GenBank/DDBJ whole genome shotgun (WGS) entry which is preliminary data.</text>
</comment>
<dbReference type="Proteomes" id="UP000051530">
    <property type="component" value="Unassembled WGS sequence"/>
</dbReference>
<sequence>MKTKWILFTLISVAILGLAGGLLYWDYKKRQKKKTKSSAIEAVFKLASSPSEMNLAKLAQISQKTPIFNKSELGNIDISKETAPIEAGLNNMIKKYEQKMQQDVQNSAAAQQAIQKQGQRAISLTRPITPSVLQDVFLSAYNKNQQFVSPDDFIYVGFGFYLTHSPTFLKFINDGFNDNSPTFRKLVGLGINTELNTILYNFPNNFSNDTLEKFKEEMVKFLEANQERLLCDQNFALSMVMKFFNIEELEKIFFFAGDLSSIDEKIRIFDDIHCAFLSIDHLEQESQGTGRVKRSIDKTITEFPQLLPISKESNQSLPGIFERIRIGNGFHVLSGFIIRHGPGDSHFYFPENLKNPFAGTWTVFANLKFTKQTSSQIIAELQNTYGKRVGFMYEKA</sequence>
<dbReference type="AlphaFoldDB" id="A0A0R0LZ33"/>
<accession>A0A0R0LZ33</accession>
<protein>
    <submittedName>
        <fullName evidence="2">Uncharacterized protein</fullName>
    </submittedName>
</protein>
<gene>
    <name evidence="2" type="ORF">M153_2120007453</name>
</gene>
<keyword evidence="1" id="KW-1133">Transmembrane helix</keyword>
<keyword evidence="3" id="KW-1185">Reference proteome</keyword>
<evidence type="ECO:0000313" key="2">
    <source>
        <dbReference type="EMBL" id="KRH94553.1"/>
    </source>
</evidence>
<evidence type="ECO:0000313" key="3">
    <source>
        <dbReference type="Proteomes" id="UP000051530"/>
    </source>
</evidence>
<name>A0A0R0LZ33_9MICR</name>
<keyword evidence="1" id="KW-0472">Membrane</keyword>
<keyword evidence="1" id="KW-0812">Transmembrane</keyword>
<organism evidence="2 3">
    <name type="scientific">Pseudoloma neurophilia</name>
    <dbReference type="NCBI Taxonomy" id="146866"/>
    <lineage>
        <taxon>Eukaryota</taxon>
        <taxon>Fungi</taxon>
        <taxon>Fungi incertae sedis</taxon>
        <taxon>Microsporidia</taxon>
        <taxon>Pseudoloma</taxon>
    </lineage>
</organism>
<reference evidence="2 3" key="1">
    <citation type="submission" date="2015-07" db="EMBL/GenBank/DDBJ databases">
        <title>The genome of Pseudoloma neurophilia, a relevant intracellular parasite of the zebrafish.</title>
        <authorList>
            <person name="Ndikumana S."/>
            <person name="Pelin A."/>
            <person name="Sanders J."/>
            <person name="Corradi N."/>
        </authorList>
    </citation>
    <scope>NUCLEOTIDE SEQUENCE [LARGE SCALE GENOMIC DNA]</scope>
    <source>
        <strain evidence="2 3">MK1</strain>
    </source>
</reference>
<dbReference type="EMBL" id="LGUB01000059">
    <property type="protein sequence ID" value="KRH94553.1"/>
    <property type="molecule type" value="Genomic_DNA"/>
</dbReference>
<evidence type="ECO:0000256" key="1">
    <source>
        <dbReference type="SAM" id="Phobius"/>
    </source>
</evidence>
<dbReference type="VEuPathDB" id="MicrosporidiaDB:M153_2120007453"/>